<dbReference type="InterPro" id="IPR041171">
    <property type="entry name" value="SDR_Ig"/>
</dbReference>
<dbReference type="Gene3D" id="2.60.40.740">
    <property type="match status" value="1"/>
</dbReference>
<dbReference type="PRINTS" id="PR01217">
    <property type="entry name" value="PRICHEXTENSN"/>
</dbReference>
<protein>
    <submittedName>
        <fullName evidence="11">Uncharacterized protein</fullName>
    </submittedName>
</protein>
<dbReference type="Gene3D" id="2.60.40.1280">
    <property type="match status" value="1"/>
</dbReference>
<dbReference type="EMBL" id="LR134363">
    <property type="protein sequence ID" value="VEG74972.1"/>
    <property type="molecule type" value="Genomic_DNA"/>
</dbReference>
<evidence type="ECO:0000259" key="9">
    <source>
        <dbReference type="Pfam" id="PF19407"/>
    </source>
</evidence>
<feature type="domain" description="SDR-like Ig" evidence="8">
    <location>
        <begin position="89"/>
        <end position="158"/>
    </location>
</feature>
<keyword evidence="7" id="KW-0812">Transmembrane</keyword>
<dbReference type="InterPro" id="IPR046022">
    <property type="entry name" value="DUF5979"/>
</dbReference>
<feature type="domain" description="DUF5979" evidence="9">
    <location>
        <begin position="537"/>
        <end position="648"/>
    </location>
</feature>
<evidence type="ECO:0000256" key="7">
    <source>
        <dbReference type="SAM" id="Phobius"/>
    </source>
</evidence>
<reference evidence="11 12" key="1">
    <citation type="submission" date="2018-12" db="EMBL/GenBank/DDBJ databases">
        <authorList>
            <consortium name="Pathogen Informatics"/>
        </authorList>
    </citation>
    <scope>NUCLEOTIDE SEQUENCE [LARGE SCALE GENOMIC DNA]</scope>
    <source>
        <strain evidence="11 12">NCTC11923</strain>
    </source>
</reference>
<keyword evidence="5" id="KW-0572">Peptidoglycan-anchor</keyword>
<dbReference type="Pfam" id="PF19407">
    <property type="entry name" value="DUF5979"/>
    <property type="match status" value="1"/>
</dbReference>
<sequence length="771" mass="80569">MSLRHDAPPVERITVPSLSSPRSLRGAARTTGVLAVLLAMIGALLVVLPHSAQAATNERIIISDLSLISSDANGNEDPSDTSVKVDDFLKLSFSWDGSAADIASGDSFQITLPDFLRNRETIPAQPLSVQHNGTTVDIGSCALEATTITCTFNDKLTEVRDQGFNGFRGKGSALLVATQATELDTAEINANGQITQVAIPGGKISENVGLNYEPEGLRKWAFPVTASSTAVDWEISFGFPRVQEALAAAGTPIIVDGQTRSTITLTDTLEPGQVYVEDPSAWKLEIGTARDRSAVHGQVTDASGADKDTSQGDFDLSVTVNGNTATITVTGPFAPDTNYIVYYASTPISQSGTVQPGMEYTNRASLVGTDLSSSFTVYYTKSFSIEVTMERGFGGFSVTKLLSGEAADKVKEGTSFDVVIDYQLPGSNKVSDYADEGWKAPGTINDSQTGGRTTMKVTVGEITTFNGTFPAGTIITPSEDPTTASPAPAGVTWGAPRFSIGDLSGPSFTIGDQQSAAVFLRNSAQTQDVPATGRFAATKNVEGAEALEGDEFSFTYECLNGSSGSFTLTEHNERTQFFESPELPAGTQCTITETNAERGGHTVVTTITVSSPDAAPGDTPPVTTGKAATVTIPGSSEPVLLSVVNTYTPRTPDEPEPQPTPDEPEPQPTPDEPEPQPTPDEPEPQPTPDEPEPQPTPDEPEPTETPTQEGSTPAPSAPGSSAPGQPQSPDSPTPSQPSGGLASTGAGLGLLGVGLTVLVAGAIALRLRRRA</sequence>
<keyword evidence="7" id="KW-0472">Membrane</keyword>
<feature type="compositionally biased region" description="Low complexity" evidence="6">
    <location>
        <begin position="736"/>
        <end position="745"/>
    </location>
</feature>
<evidence type="ECO:0000313" key="11">
    <source>
        <dbReference type="EMBL" id="VEG74972.1"/>
    </source>
</evidence>
<dbReference type="GO" id="GO:0007155">
    <property type="term" value="P:cell adhesion"/>
    <property type="evidence" value="ECO:0007669"/>
    <property type="project" value="InterPro"/>
</dbReference>
<dbReference type="Pfam" id="PF17961">
    <property type="entry name" value="Big_8"/>
    <property type="match status" value="1"/>
</dbReference>
<comment type="subcellular location">
    <subcellularLocation>
        <location evidence="1">Secreted</location>
        <location evidence="1">Cell wall</location>
        <topology evidence="1">Peptidoglycan-anchor</topology>
    </subcellularLocation>
</comment>
<evidence type="ECO:0000256" key="3">
    <source>
        <dbReference type="ARBA" id="ARBA00022525"/>
    </source>
</evidence>
<accession>A0A448KDK0</accession>
<evidence type="ECO:0000256" key="1">
    <source>
        <dbReference type="ARBA" id="ARBA00004168"/>
    </source>
</evidence>
<dbReference type="Pfam" id="PF25548">
    <property type="entry name" value="DUF7926"/>
    <property type="match status" value="1"/>
</dbReference>
<evidence type="ECO:0000256" key="4">
    <source>
        <dbReference type="ARBA" id="ARBA00022729"/>
    </source>
</evidence>
<dbReference type="KEGG" id="asla:NCTC11923_01624"/>
<keyword evidence="12" id="KW-1185">Reference proteome</keyword>
<dbReference type="InterPro" id="IPR057686">
    <property type="entry name" value="DUF7926"/>
</dbReference>
<keyword evidence="7" id="KW-1133">Transmembrane helix</keyword>
<evidence type="ECO:0000313" key="12">
    <source>
        <dbReference type="Proteomes" id="UP000276899"/>
    </source>
</evidence>
<proteinExistence type="predicted"/>
<keyword evidence="4" id="KW-0732">Signal</keyword>
<keyword evidence="3" id="KW-0964">Secreted</keyword>
<keyword evidence="2" id="KW-0134">Cell wall</keyword>
<feature type="compositionally biased region" description="Pro residues" evidence="6">
    <location>
        <begin position="657"/>
        <end position="697"/>
    </location>
</feature>
<dbReference type="Proteomes" id="UP000276899">
    <property type="component" value="Chromosome"/>
</dbReference>
<evidence type="ECO:0000259" key="10">
    <source>
        <dbReference type="Pfam" id="PF25548"/>
    </source>
</evidence>
<dbReference type="STRING" id="1278298.GCA_000428685_00634"/>
<dbReference type="InterPro" id="IPR008966">
    <property type="entry name" value="Adhesion_dom_sf"/>
</dbReference>
<dbReference type="InterPro" id="IPR011252">
    <property type="entry name" value="Fibrogen-bd_dom1"/>
</dbReference>
<feature type="transmembrane region" description="Helical" evidence="7">
    <location>
        <begin position="741"/>
        <end position="765"/>
    </location>
</feature>
<evidence type="ECO:0000256" key="5">
    <source>
        <dbReference type="ARBA" id="ARBA00023088"/>
    </source>
</evidence>
<feature type="compositionally biased region" description="Low complexity" evidence="6">
    <location>
        <begin position="704"/>
        <end position="728"/>
    </location>
</feature>
<evidence type="ECO:0000259" key="8">
    <source>
        <dbReference type="Pfam" id="PF17961"/>
    </source>
</evidence>
<evidence type="ECO:0000256" key="6">
    <source>
        <dbReference type="SAM" id="MobiDB-lite"/>
    </source>
</evidence>
<dbReference type="SUPFAM" id="SSF49401">
    <property type="entry name" value="Bacterial adhesins"/>
    <property type="match status" value="2"/>
</dbReference>
<dbReference type="AlphaFoldDB" id="A0A448KDK0"/>
<evidence type="ECO:0000256" key="2">
    <source>
        <dbReference type="ARBA" id="ARBA00022512"/>
    </source>
</evidence>
<organism evidence="11 12">
    <name type="scientific">Actinomyces slackii</name>
    <dbReference type="NCBI Taxonomy" id="52774"/>
    <lineage>
        <taxon>Bacteria</taxon>
        <taxon>Bacillati</taxon>
        <taxon>Actinomycetota</taxon>
        <taxon>Actinomycetes</taxon>
        <taxon>Actinomycetales</taxon>
        <taxon>Actinomycetaceae</taxon>
        <taxon>Actinomyces</taxon>
    </lineage>
</organism>
<feature type="region of interest" description="Disordered" evidence="6">
    <location>
        <begin position="608"/>
        <end position="748"/>
    </location>
</feature>
<gene>
    <name evidence="11" type="ORF">NCTC11923_01624</name>
</gene>
<name>A0A448KDK0_9ACTO</name>
<feature type="domain" description="DUF7926" evidence="10">
    <location>
        <begin position="215"/>
        <end position="392"/>
    </location>
</feature>